<dbReference type="AlphaFoldDB" id="A0A7C2SPF6"/>
<accession>A0A7C2SPF6</accession>
<dbReference type="PROSITE" id="PS50862">
    <property type="entry name" value="AA_TRNA_LIGASE_II"/>
    <property type="match status" value="1"/>
</dbReference>
<gene>
    <name evidence="2" type="ORF">ENP06_04300</name>
    <name evidence="3" type="ORF">ENQ31_03020</name>
</gene>
<comment type="caution">
    <text evidence="3">The sequence shown here is derived from an EMBL/GenBank/DDBJ whole genome shotgun (WGS) entry which is preliminary data.</text>
</comment>
<name>A0A7C2SPF6_9BACT</name>
<dbReference type="EMBL" id="DSHW01000328">
    <property type="protein sequence ID" value="HEQ88615.1"/>
    <property type="molecule type" value="Genomic_DNA"/>
</dbReference>
<dbReference type="InterPro" id="IPR006195">
    <property type="entry name" value="aa-tRNA-synth_II"/>
</dbReference>
<protein>
    <recommendedName>
        <fullName evidence="1">Aminoacyl-transfer RNA synthetases class-II family profile domain-containing protein</fullName>
    </recommendedName>
</protein>
<reference evidence="3" key="1">
    <citation type="journal article" date="2020" name="mSystems">
        <title>Genome- and Community-Level Interaction Insights into Carbon Utilization and Element Cycling Functions of Hydrothermarchaeota in Hydrothermal Sediment.</title>
        <authorList>
            <person name="Zhou Z."/>
            <person name="Liu Y."/>
            <person name="Xu W."/>
            <person name="Pan J."/>
            <person name="Luo Z.H."/>
            <person name="Li M."/>
        </authorList>
    </citation>
    <scope>NUCLEOTIDE SEQUENCE [LARGE SCALE GENOMIC DNA]</scope>
    <source>
        <strain evidence="2">SpSt-186</strain>
        <strain evidence="3">SpSt-299</strain>
    </source>
</reference>
<proteinExistence type="predicted"/>
<evidence type="ECO:0000313" key="2">
    <source>
        <dbReference type="EMBL" id="HEQ88615.1"/>
    </source>
</evidence>
<dbReference type="EMBL" id="DSMR01000216">
    <property type="protein sequence ID" value="HET47119.1"/>
    <property type="molecule type" value="Genomic_DNA"/>
</dbReference>
<feature type="domain" description="Aminoacyl-transfer RNA synthetases class-II family profile" evidence="1">
    <location>
        <begin position="128"/>
        <end position="404"/>
    </location>
</feature>
<evidence type="ECO:0000313" key="3">
    <source>
        <dbReference type="EMBL" id="HET47119.1"/>
    </source>
</evidence>
<dbReference type="Gene3D" id="3.30.930.10">
    <property type="entry name" value="Bira Bifunctional Protein, Domain 2"/>
    <property type="match status" value="1"/>
</dbReference>
<organism evidence="3">
    <name type="scientific">Thermoanaerobaculum aquaticum</name>
    <dbReference type="NCBI Taxonomy" id="1312852"/>
    <lineage>
        <taxon>Bacteria</taxon>
        <taxon>Pseudomonadati</taxon>
        <taxon>Acidobacteriota</taxon>
        <taxon>Thermoanaerobaculia</taxon>
        <taxon>Thermoanaerobaculales</taxon>
        <taxon>Thermoanaerobaculaceae</taxon>
        <taxon>Thermoanaerobaculum</taxon>
    </lineage>
</organism>
<evidence type="ECO:0000259" key="1">
    <source>
        <dbReference type="PROSITE" id="PS50862"/>
    </source>
</evidence>
<sequence>MAEKGKTPYHFIGRRLAQHQEELRANGKTLWEDIHHTYARKWLSPTLAHVARVRTALVDGMTDYLIAAGLCNLERVQMSLVTDPLAHEVERLAEIPYQDGMYVATHSMIYAKILACWNPHVKGVFVDSPNVRLELPAERQRGRYLLDFSQLDVELRRRYQLDEASYFEKPQEVRETLREELTEALRFFGGMLRAGWQRVQEQAGESLKALGVVLDQLPDQLPVFFLDEAVNRFGRERVEQALGEETCSPALFVVGLLRENYDLVYPYLYADGTRRPLRQIPSAEIFNYDILVKAKTLDGREFPAVEVLSGGLREWIPKAIVARLVDQGIIPEPPEFDDGHLLNAEKLGGYGPFLALVHAAERGVLPPFPATYGAGIGVERLLWAMLRGDAVQTIEDVTFFGKNPDSRRLFLF</sequence>
<dbReference type="InterPro" id="IPR045864">
    <property type="entry name" value="aa-tRNA-synth_II/BPL/LPL"/>
</dbReference>
<dbReference type="SUPFAM" id="SSF55681">
    <property type="entry name" value="Class II aaRS and biotin synthetases"/>
    <property type="match status" value="1"/>
</dbReference>